<dbReference type="InterPro" id="IPR013264">
    <property type="entry name" value="DNAG_N"/>
</dbReference>
<keyword evidence="5" id="KW-0235">DNA replication</keyword>
<dbReference type="InterPro" id="IPR034151">
    <property type="entry name" value="TOPRIM_DnaG_bac"/>
</dbReference>
<dbReference type="Pfam" id="PF08275">
    <property type="entry name" value="DNAG_N"/>
    <property type="match status" value="1"/>
</dbReference>
<evidence type="ECO:0000256" key="4">
    <source>
        <dbReference type="ARBA" id="ARBA00022695"/>
    </source>
</evidence>
<evidence type="ECO:0000259" key="12">
    <source>
        <dbReference type="PROSITE" id="PS50880"/>
    </source>
</evidence>
<keyword evidence="1" id="KW-0240">DNA-directed RNA polymerase</keyword>
<keyword evidence="7" id="KW-0863">Zinc-finger</keyword>
<gene>
    <name evidence="13" type="ORF">AsAng_0036980</name>
</gene>
<dbReference type="SUPFAM" id="SSF57783">
    <property type="entry name" value="Zinc beta-ribbon"/>
    <property type="match status" value="1"/>
</dbReference>
<organism evidence="13 14">
    <name type="scientific">Aureispira anguillae</name>
    <dbReference type="NCBI Taxonomy" id="2864201"/>
    <lineage>
        <taxon>Bacteria</taxon>
        <taxon>Pseudomonadati</taxon>
        <taxon>Bacteroidota</taxon>
        <taxon>Saprospiria</taxon>
        <taxon>Saprospirales</taxon>
        <taxon>Saprospiraceae</taxon>
        <taxon>Aureispira</taxon>
    </lineage>
</organism>
<dbReference type="PANTHER" id="PTHR30313:SF2">
    <property type="entry name" value="DNA PRIMASE"/>
    <property type="match status" value="1"/>
</dbReference>
<dbReference type="AlphaFoldDB" id="A0A916DUZ3"/>
<dbReference type="InterPro" id="IPR036977">
    <property type="entry name" value="DNA_primase_Znf_CHC2"/>
</dbReference>
<keyword evidence="8" id="KW-0862">Zinc</keyword>
<dbReference type="SMART" id="SM00400">
    <property type="entry name" value="ZnF_CHCC"/>
    <property type="match status" value="1"/>
</dbReference>
<evidence type="ECO:0000256" key="7">
    <source>
        <dbReference type="ARBA" id="ARBA00022771"/>
    </source>
</evidence>
<dbReference type="GO" id="GO:0005737">
    <property type="term" value="C:cytoplasm"/>
    <property type="evidence" value="ECO:0007669"/>
    <property type="project" value="TreeGrafter"/>
</dbReference>
<dbReference type="Proteomes" id="UP001060919">
    <property type="component" value="Chromosome"/>
</dbReference>
<dbReference type="KEGG" id="aup:AsAng_0036980"/>
<dbReference type="GO" id="GO:1990077">
    <property type="term" value="C:primosome complex"/>
    <property type="evidence" value="ECO:0007669"/>
    <property type="project" value="UniProtKB-KW"/>
</dbReference>
<dbReference type="GO" id="GO:0003677">
    <property type="term" value="F:DNA binding"/>
    <property type="evidence" value="ECO:0007669"/>
    <property type="project" value="UniProtKB-KW"/>
</dbReference>
<dbReference type="CDD" id="cd03364">
    <property type="entry name" value="TOPRIM_DnaG_primases"/>
    <property type="match status" value="1"/>
</dbReference>
<keyword evidence="10" id="KW-0238">DNA-binding</keyword>
<keyword evidence="11" id="KW-0804">Transcription</keyword>
<dbReference type="SMART" id="SM00493">
    <property type="entry name" value="TOPRIM"/>
    <property type="match status" value="1"/>
</dbReference>
<dbReference type="Gene3D" id="3.90.580.10">
    <property type="entry name" value="Zinc finger, CHC2-type domain"/>
    <property type="match status" value="1"/>
</dbReference>
<evidence type="ECO:0000256" key="11">
    <source>
        <dbReference type="ARBA" id="ARBA00023163"/>
    </source>
</evidence>
<keyword evidence="9" id="KW-0460">Magnesium</keyword>
<evidence type="ECO:0000313" key="13">
    <source>
        <dbReference type="EMBL" id="BDS12970.1"/>
    </source>
</evidence>
<dbReference type="InterPro" id="IPR006171">
    <property type="entry name" value="TOPRIM_dom"/>
</dbReference>
<dbReference type="GO" id="GO:0003899">
    <property type="term" value="F:DNA-directed RNA polymerase activity"/>
    <property type="evidence" value="ECO:0007669"/>
    <property type="project" value="InterPro"/>
</dbReference>
<name>A0A916DUZ3_9BACT</name>
<evidence type="ECO:0000256" key="1">
    <source>
        <dbReference type="ARBA" id="ARBA00022478"/>
    </source>
</evidence>
<dbReference type="Pfam" id="PF13155">
    <property type="entry name" value="Toprim_2"/>
    <property type="match status" value="1"/>
</dbReference>
<dbReference type="InterPro" id="IPR037068">
    <property type="entry name" value="DNA_primase_core_N_sf"/>
</dbReference>
<dbReference type="GO" id="GO:0000428">
    <property type="term" value="C:DNA-directed RNA polymerase complex"/>
    <property type="evidence" value="ECO:0007669"/>
    <property type="project" value="UniProtKB-KW"/>
</dbReference>
<dbReference type="EMBL" id="AP026867">
    <property type="protein sequence ID" value="BDS12970.1"/>
    <property type="molecule type" value="Genomic_DNA"/>
</dbReference>
<dbReference type="SUPFAM" id="SSF56731">
    <property type="entry name" value="DNA primase core"/>
    <property type="match status" value="1"/>
</dbReference>
<dbReference type="InterPro" id="IPR002694">
    <property type="entry name" value="Znf_CHC2"/>
</dbReference>
<sequence>MYITNIEELKSKFEIETIVSSLTDWKEGSKAKLCCPFHQEKTPSFSISKSKNIATCFGSCGKTYTPISFVMEYKQVDFLEAVEYAAKVHHLAVEYAENVSEEQLEQLKKRQQKKEQYLLYNRLLASAYYNHHHGAEELKGEIQFDKRSLQGSTVKTFGICQTPEAWHFTKSLKLDNSILKELGIIKQGKKGFFDAYRNRVLFPIHNPSKAIVGFAGRAMNDDQIKYLNSPESEVYHKEQLLYGLAQQLSAIKKTKNMYLVEGYWDVLSLYDGGFLGAVATGGTSLSKQQAKLINRYAERVVLLYDGDKAGIEAAIRNLPILIELGLHVDIISLPEKQDPDSYIREIGAEGFTIYCKTNKTDAINWYLEHELQNSDRDNFAIQRISELAIELIAKIKNELVRDCYIRDVSKLLDIKQSVLSIQLRDKMGALNFESEQKSLSSKQRADLFKYGMYEDGNQYWCSNAKGGYTCVSNFVVKPLFHLKSKDNPKRLFELLNKYNQKVVLDVEAAVLVSLDKFRLAVEAEGNYFFTGNIAQYNRIKGKIYDEMKTCYEIDVLGYHRDNFYTFGNGIYTIDKGFIPANNYGILSYQDKRYFLPAFSEIYKDSSQLFKDEKNFAYQDSKITFKDWSTLFCKVHGSKGQIALCFYVAALFRDVIHDYVNFPLLNLFGQPGTGKSFMGKNLSYMFGIAKDGFNLNSGTQVGFYNRLVLARNALVFCEEYFNSIDSRFIQGLKSIYDGIGREKGQKTGTKSLVSEVYSACMFVGQELPTSDNALFTRVINLAFSQTEYTQKESNLADELKAMRKNGELINITAKLSVLRPHIQDNYGQQYNLTFSKLKKAVKADTRLIENYASILTVFDLLKEKVSFPFSMEEVYKNCITNILYQNDQIHSETETATFWDIIEYLASAGLLVEEYDYKIEERFSWKNKQFDEPKRLLYLSFSKSFPLYREHHKRQFSKDGLTKSSLSHYIKTHPSFVDYLKSTRMGKKNTSAFVFDYDALGLSMHDEPQASTDHATENEIWEQQETHEKKLDQKKLLEQQENAKKELEYYNKALKYKGIQPQKAALLKKGKEKKNKK</sequence>
<dbReference type="GO" id="GO:0006269">
    <property type="term" value="P:DNA replication, synthesis of primer"/>
    <property type="evidence" value="ECO:0007669"/>
    <property type="project" value="UniProtKB-KW"/>
</dbReference>
<evidence type="ECO:0000256" key="10">
    <source>
        <dbReference type="ARBA" id="ARBA00023125"/>
    </source>
</evidence>
<dbReference type="PANTHER" id="PTHR30313">
    <property type="entry name" value="DNA PRIMASE"/>
    <property type="match status" value="1"/>
</dbReference>
<dbReference type="InterPro" id="IPR006295">
    <property type="entry name" value="DNA_primase_DnaG"/>
</dbReference>
<dbReference type="PROSITE" id="PS50880">
    <property type="entry name" value="TOPRIM"/>
    <property type="match status" value="1"/>
</dbReference>
<keyword evidence="6" id="KW-0479">Metal-binding</keyword>
<keyword evidence="14" id="KW-1185">Reference proteome</keyword>
<dbReference type="RefSeq" id="WP_264788304.1">
    <property type="nucleotide sequence ID" value="NZ_AP026867.1"/>
</dbReference>
<accession>A0A916DUZ3</accession>
<evidence type="ECO:0000256" key="8">
    <source>
        <dbReference type="ARBA" id="ARBA00022833"/>
    </source>
</evidence>
<dbReference type="GO" id="GO:0008270">
    <property type="term" value="F:zinc ion binding"/>
    <property type="evidence" value="ECO:0007669"/>
    <property type="project" value="UniProtKB-KW"/>
</dbReference>
<protein>
    <submittedName>
        <fullName evidence="13">DNA primase</fullName>
    </submittedName>
</protein>
<evidence type="ECO:0000256" key="3">
    <source>
        <dbReference type="ARBA" id="ARBA00022679"/>
    </source>
</evidence>
<keyword evidence="3" id="KW-0808">Transferase</keyword>
<reference evidence="13" key="1">
    <citation type="submission" date="2022-09" db="EMBL/GenBank/DDBJ databases">
        <title>Aureispira anguillicida sp. nov., isolated from Leptocephalus of Japanese eel Anguilla japonica.</title>
        <authorList>
            <person name="Yuasa K."/>
            <person name="Mekata T."/>
            <person name="Ikunari K."/>
        </authorList>
    </citation>
    <scope>NUCLEOTIDE SEQUENCE</scope>
    <source>
        <strain evidence="13">EL160426</strain>
    </source>
</reference>
<dbReference type="Gene3D" id="3.90.980.10">
    <property type="entry name" value="DNA primase, catalytic core, N-terminal domain"/>
    <property type="match status" value="1"/>
</dbReference>
<dbReference type="InterPro" id="IPR050219">
    <property type="entry name" value="DnaG_primase"/>
</dbReference>
<dbReference type="NCBIfam" id="TIGR01391">
    <property type="entry name" value="dnaG"/>
    <property type="match status" value="1"/>
</dbReference>
<feature type="domain" description="Toprim" evidence="12">
    <location>
        <begin position="255"/>
        <end position="336"/>
    </location>
</feature>
<evidence type="ECO:0000256" key="9">
    <source>
        <dbReference type="ARBA" id="ARBA00022842"/>
    </source>
</evidence>
<evidence type="ECO:0000256" key="6">
    <source>
        <dbReference type="ARBA" id="ARBA00022723"/>
    </source>
</evidence>
<keyword evidence="4" id="KW-0548">Nucleotidyltransferase</keyword>
<keyword evidence="2" id="KW-0639">Primosome</keyword>
<proteinExistence type="predicted"/>
<evidence type="ECO:0000313" key="14">
    <source>
        <dbReference type="Proteomes" id="UP001060919"/>
    </source>
</evidence>
<dbReference type="Gene3D" id="3.40.1360.10">
    <property type="match status" value="1"/>
</dbReference>
<evidence type="ECO:0000256" key="2">
    <source>
        <dbReference type="ARBA" id="ARBA00022515"/>
    </source>
</evidence>
<evidence type="ECO:0000256" key="5">
    <source>
        <dbReference type="ARBA" id="ARBA00022705"/>
    </source>
</evidence>
<dbReference type="Pfam" id="PF01807">
    <property type="entry name" value="Zn_ribbon_DnaG"/>
    <property type="match status" value="1"/>
</dbReference>